<dbReference type="EMBL" id="CANTFL010000549">
    <property type="protein sequence ID" value="CAI5724124.1"/>
    <property type="molecule type" value="Genomic_DNA"/>
</dbReference>
<feature type="chain" id="PRO_5044713897" description="RxLR effector candidate protein" evidence="1">
    <location>
        <begin position="24"/>
        <end position="129"/>
    </location>
</feature>
<comment type="caution">
    <text evidence="3">The sequence shown here is derived from an EMBL/GenBank/DDBJ whole genome shotgun (WGS) entry which is preliminary data.</text>
</comment>
<feature type="signal peptide" evidence="1">
    <location>
        <begin position="1"/>
        <end position="23"/>
    </location>
</feature>
<dbReference type="Proteomes" id="UP001162031">
    <property type="component" value="Unassembled WGS sequence"/>
</dbReference>
<evidence type="ECO:0000313" key="3">
    <source>
        <dbReference type="EMBL" id="CAI5724128.1"/>
    </source>
</evidence>
<organism evidence="3 4">
    <name type="scientific">Hyaloperonospora brassicae</name>
    <name type="common">Brassica downy mildew</name>
    <name type="synonym">Peronospora brassicae</name>
    <dbReference type="NCBI Taxonomy" id="162125"/>
    <lineage>
        <taxon>Eukaryota</taxon>
        <taxon>Sar</taxon>
        <taxon>Stramenopiles</taxon>
        <taxon>Oomycota</taxon>
        <taxon>Peronosporomycetes</taxon>
        <taxon>Peronosporales</taxon>
        <taxon>Peronosporaceae</taxon>
        <taxon>Hyaloperonospora</taxon>
    </lineage>
</organism>
<evidence type="ECO:0000256" key="1">
    <source>
        <dbReference type="SAM" id="SignalP"/>
    </source>
</evidence>
<gene>
    <name evidence="2" type="ORF">HBR001_LOCUS3283</name>
    <name evidence="3" type="ORF">HBR001_LOCUS3284</name>
</gene>
<sequence length="129" mass="14053">MRVYPGILLTAALLATSNSASTASDTPPSVSREAAEKAGGFRHKIPFIYGNMTGTLVITIEPGSLRLTGKEDPVMNGTQMVNFTRIKDLESGGEDRTLFGSAILWNYVLNILEVRYLLRVIKKFAGVFS</sequence>
<evidence type="ECO:0000313" key="2">
    <source>
        <dbReference type="EMBL" id="CAI5724124.1"/>
    </source>
</evidence>
<reference evidence="3" key="1">
    <citation type="submission" date="2022-12" db="EMBL/GenBank/DDBJ databases">
        <authorList>
            <person name="Webb A."/>
        </authorList>
    </citation>
    <scope>NUCLEOTIDE SEQUENCE</scope>
    <source>
        <strain evidence="3">Hp1</strain>
    </source>
</reference>
<evidence type="ECO:0008006" key="5">
    <source>
        <dbReference type="Google" id="ProtNLM"/>
    </source>
</evidence>
<keyword evidence="4" id="KW-1185">Reference proteome</keyword>
<evidence type="ECO:0000313" key="4">
    <source>
        <dbReference type="Proteomes" id="UP001162031"/>
    </source>
</evidence>
<keyword evidence="1" id="KW-0732">Signal</keyword>
<accession>A0AAV0TPF5</accession>
<protein>
    <recommendedName>
        <fullName evidence="5">RxLR effector candidate protein</fullName>
    </recommendedName>
</protein>
<dbReference type="AlphaFoldDB" id="A0AAV0TPF5"/>
<proteinExistence type="predicted"/>
<dbReference type="EMBL" id="CANTFL010000549">
    <property type="protein sequence ID" value="CAI5724128.1"/>
    <property type="molecule type" value="Genomic_DNA"/>
</dbReference>
<name>A0AAV0TPF5_HYABA</name>